<dbReference type="InterPro" id="IPR001233">
    <property type="entry name" value="RtcB"/>
</dbReference>
<dbReference type="STRING" id="716928.GCA_000261485_02656"/>
<keyword evidence="5 9" id="KW-0342">GTP-binding</keyword>
<evidence type="ECO:0000256" key="9">
    <source>
        <dbReference type="PIRSR" id="PIRSR601233-2"/>
    </source>
</evidence>
<feature type="binding site" evidence="9">
    <location>
        <position position="479"/>
    </location>
    <ligand>
        <name>GMP</name>
        <dbReference type="ChEBI" id="CHEBI:58115"/>
    </ligand>
</feature>
<evidence type="ECO:0000313" key="12">
    <source>
        <dbReference type="EMBL" id="ASY63020.1"/>
    </source>
</evidence>
<proteinExistence type="inferred from homology"/>
<dbReference type="GO" id="GO:0046872">
    <property type="term" value="F:metal ion binding"/>
    <property type="evidence" value="ECO:0007669"/>
    <property type="project" value="UniProtKB-UniRule"/>
</dbReference>
<keyword evidence="13" id="KW-1185">Reference proteome</keyword>
<feature type="active site" description="GMP-histidine intermediate" evidence="8">
    <location>
        <position position="394"/>
    </location>
</feature>
<dbReference type="KEGG" id="esj:SJ05684_c15780"/>
<feature type="binding site" evidence="10">
    <location>
        <position position="91"/>
    </location>
    <ligand>
        <name>Mn(2+)</name>
        <dbReference type="ChEBI" id="CHEBI:29035"/>
        <label>1</label>
    </ligand>
</feature>
<dbReference type="Proteomes" id="UP000217211">
    <property type="component" value="Chromosome"/>
</dbReference>
<comment type="catalytic activity">
    <reaction evidence="7">
        <text>a 3'-end 3'-phospho-ribonucleotide-RNA + a 5'-end dephospho-ribonucleoside-RNA + GTP = a ribonucleotidyl-ribonucleotide-RNA + GMP + diphosphate</text>
        <dbReference type="Rhea" id="RHEA:68076"/>
        <dbReference type="Rhea" id="RHEA-COMP:10463"/>
        <dbReference type="Rhea" id="RHEA-COMP:13936"/>
        <dbReference type="Rhea" id="RHEA-COMP:17355"/>
        <dbReference type="ChEBI" id="CHEBI:33019"/>
        <dbReference type="ChEBI" id="CHEBI:37565"/>
        <dbReference type="ChEBI" id="CHEBI:58115"/>
        <dbReference type="ChEBI" id="CHEBI:83062"/>
        <dbReference type="ChEBI" id="CHEBI:138284"/>
        <dbReference type="ChEBI" id="CHEBI:173118"/>
        <dbReference type="EC" id="6.5.1.8"/>
    </reaction>
</comment>
<evidence type="ECO:0000256" key="2">
    <source>
        <dbReference type="ARBA" id="ARBA00022723"/>
    </source>
</evidence>
<evidence type="ECO:0000256" key="7">
    <source>
        <dbReference type="ARBA" id="ARBA00047746"/>
    </source>
</evidence>
<evidence type="ECO:0000256" key="5">
    <source>
        <dbReference type="ARBA" id="ARBA00023134"/>
    </source>
</evidence>
<dbReference type="AlphaFoldDB" id="A0A249PAP8"/>
<dbReference type="EC" id="6.5.1.-" evidence="11"/>
<feature type="binding site" evidence="9">
    <location>
        <begin position="370"/>
        <end position="373"/>
    </location>
    <ligand>
        <name>GMP</name>
        <dbReference type="ChEBI" id="CHEBI:58115"/>
    </ligand>
</feature>
<feature type="binding site" evidence="9">
    <location>
        <begin position="394"/>
        <end position="397"/>
    </location>
    <ligand>
        <name>GMP</name>
        <dbReference type="ChEBI" id="CHEBI:58115"/>
    </ligand>
</feature>
<evidence type="ECO:0000256" key="3">
    <source>
        <dbReference type="ARBA" id="ARBA00022741"/>
    </source>
</evidence>
<dbReference type="OrthoDB" id="9802323at2"/>
<dbReference type="GO" id="GO:0042245">
    <property type="term" value="P:RNA repair"/>
    <property type="evidence" value="ECO:0007669"/>
    <property type="project" value="UniProtKB-KW"/>
</dbReference>
<feature type="binding site" evidence="10">
    <location>
        <position position="243"/>
    </location>
    <ligand>
        <name>Mn(2+)</name>
        <dbReference type="ChEBI" id="CHEBI:29035"/>
        <label>2</label>
    </ligand>
</feature>
<comment type="similarity">
    <text evidence="11">Belongs to the RtcB family.</text>
</comment>
<keyword evidence="6 10" id="KW-0464">Manganese</keyword>
<dbReference type="RefSeq" id="WP_050980008.1">
    <property type="nucleotide sequence ID" value="NZ_AJQT01000049.1"/>
</dbReference>
<evidence type="ECO:0000256" key="10">
    <source>
        <dbReference type="PIRSR" id="PIRSR601233-3"/>
    </source>
</evidence>
<gene>
    <name evidence="11" type="primary">rtcB</name>
    <name evidence="12" type="ORF">SJ05684_c15780</name>
</gene>
<dbReference type="GO" id="GO:0003972">
    <property type="term" value="F:RNA ligase (ATP) activity"/>
    <property type="evidence" value="ECO:0007669"/>
    <property type="project" value="TreeGrafter"/>
</dbReference>
<comment type="subunit">
    <text evidence="11">Monomer.</text>
</comment>
<dbReference type="PANTHER" id="PTHR11118">
    <property type="entry name" value="RNA-SPLICING LIGASE RTCB HOMOLOG"/>
    <property type="match status" value="1"/>
</dbReference>
<dbReference type="GO" id="GO:0005525">
    <property type="term" value="F:GTP binding"/>
    <property type="evidence" value="ECO:0007669"/>
    <property type="project" value="UniProtKB-KW"/>
</dbReference>
<keyword evidence="4" id="KW-0692">RNA repair</keyword>
<evidence type="ECO:0000256" key="11">
    <source>
        <dbReference type="RuleBase" id="RU371113"/>
    </source>
</evidence>
<dbReference type="Pfam" id="PF01139">
    <property type="entry name" value="RtcB"/>
    <property type="match status" value="1"/>
</dbReference>
<keyword evidence="2 10" id="KW-0479">Metal-binding</keyword>
<feature type="binding site" evidence="9">
    <location>
        <begin position="330"/>
        <end position="331"/>
    </location>
    <ligand>
        <name>GMP</name>
        <dbReference type="ChEBI" id="CHEBI:58115"/>
    </ligand>
</feature>
<dbReference type="InterPro" id="IPR036025">
    <property type="entry name" value="RtcB-like_sf"/>
</dbReference>
<feature type="binding site" evidence="10">
    <location>
        <position position="330"/>
    </location>
    <ligand>
        <name>Mn(2+)</name>
        <dbReference type="ChEBI" id="CHEBI:29035"/>
        <label>2</label>
    </ligand>
</feature>
<keyword evidence="3 9" id="KW-0547">Nucleotide-binding</keyword>
<protein>
    <recommendedName>
        <fullName evidence="11">tRNA-splicing ligase RtcB</fullName>
        <ecNumber evidence="11">6.5.1.-</ecNumber>
    </recommendedName>
</protein>
<evidence type="ECO:0000313" key="13">
    <source>
        <dbReference type="Proteomes" id="UP000217211"/>
    </source>
</evidence>
<name>A0A249PAP8_9HYPH</name>
<sequence>MNSPTNPVIRVDTAAGHVIRSVVARDEPERHRARAVSDLCSALPGVEAAERMGAEIVRVATTPDFHPGRPVPVGVVADVRGAVLPHLVGNDIGCGMRMIVLENVSEDDLEPLLDRNLRHVFFQGGRDVALTGRDRQAVLREGLPGLLESIGRGREGLLSRLDLEAAWGDLDRTCDAGVFASCAVDPGFEHYARIDDDYRRDAILGTIGGGNHFVEFGVVDRVADGAYAAACGLARGKVVIVVHSGSLDFGQRVGTAVREALHSGRHGVPDYRILSHERNEPLFERYLDGHANAANAAFANRFLIGLAAVEALRRTIGRDVEHRLVYDAPHNTVWQDGDVVRHRKGACPARGVGTLGGSPYEWIGEPVILPGSMGDGTWLLRGLGNEEGLQSSAHGAGRRLSRQEARSAARLDASLRVVGPVDPNDPLLRGRADVVAELEGRLKEEAPGAYRPIEAVVDPMVEAGMVSRAAKIRPVLTVKG</sequence>
<comment type="cofactor">
    <cofactor evidence="10 11">
        <name>Mn(2+)</name>
        <dbReference type="ChEBI" id="CHEBI:29035"/>
    </cofactor>
    <text evidence="10 11">Binds 2 manganese ions per subunit.</text>
</comment>
<evidence type="ECO:0000256" key="1">
    <source>
        <dbReference type="ARBA" id="ARBA00022598"/>
    </source>
</evidence>
<feature type="binding site" evidence="9">
    <location>
        <begin position="211"/>
        <end position="215"/>
    </location>
    <ligand>
        <name>GMP</name>
        <dbReference type="ChEBI" id="CHEBI:58115"/>
    </ligand>
</feature>
<keyword evidence="1 11" id="KW-0436">Ligase</keyword>
<dbReference type="Gene3D" id="3.90.1860.10">
    <property type="entry name" value="tRNA-splicing ligase RtcB"/>
    <property type="match status" value="1"/>
</dbReference>
<dbReference type="GO" id="GO:0170057">
    <property type="term" value="F:RNA ligase (GTP) activity"/>
    <property type="evidence" value="ECO:0007669"/>
    <property type="project" value="UniProtKB-EC"/>
</dbReference>
<dbReference type="GO" id="GO:0006396">
    <property type="term" value="P:RNA processing"/>
    <property type="evidence" value="ECO:0007669"/>
    <property type="project" value="InterPro"/>
</dbReference>
<dbReference type="eggNOG" id="COG1690">
    <property type="taxonomic scope" value="Bacteria"/>
</dbReference>
<accession>A0A249PAP8</accession>
<organism evidence="12 13">
    <name type="scientific">Sinorhizobium sojae CCBAU 05684</name>
    <dbReference type="NCBI Taxonomy" id="716928"/>
    <lineage>
        <taxon>Bacteria</taxon>
        <taxon>Pseudomonadati</taxon>
        <taxon>Pseudomonadota</taxon>
        <taxon>Alphaproteobacteria</taxon>
        <taxon>Hyphomicrobiales</taxon>
        <taxon>Rhizobiaceae</taxon>
        <taxon>Sinorhizobium/Ensifer group</taxon>
        <taxon>Sinorhizobium</taxon>
    </lineage>
</organism>
<dbReference type="PANTHER" id="PTHR11118:SF1">
    <property type="entry name" value="RNA-SPLICING LIGASE RTCB HOMOLOG"/>
    <property type="match status" value="1"/>
</dbReference>
<dbReference type="SUPFAM" id="SSF103365">
    <property type="entry name" value="Hypothetical protein PH1602"/>
    <property type="match status" value="1"/>
</dbReference>
<evidence type="ECO:0000256" key="6">
    <source>
        <dbReference type="ARBA" id="ARBA00023211"/>
    </source>
</evidence>
<evidence type="ECO:0000256" key="8">
    <source>
        <dbReference type="PIRSR" id="PIRSR601233-1"/>
    </source>
</evidence>
<dbReference type="EMBL" id="CP023067">
    <property type="protein sequence ID" value="ASY63020.1"/>
    <property type="molecule type" value="Genomic_DNA"/>
</dbReference>
<feature type="binding site" evidence="10">
    <location>
        <position position="212"/>
    </location>
    <ligand>
        <name>Mn(2+)</name>
        <dbReference type="ChEBI" id="CHEBI:29035"/>
        <label>1</label>
    </ligand>
</feature>
<reference evidence="12 13" key="1">
    <citation type="submission" date="2017-08" db="EMBL/GenBank/DDBJ databases">
        <title>Multipartite genome sequences of Sinorhizobium species nodulating soybeans.</title>
        <authorList>
            <person name="Tian C.F."/>
        </authorList>
    </citation>
    <scope>NUCLEOTIDE SEQUENCE [LARGE SCALE GENOMIC DNA]</scope>
    <source>
        <strain evidence="12 13">CCBAU 05684</strain>
    </source>
</reference>
<evidence type="ECO:0000256" key="4">
    <source>
        <dbReference type="ARBA" id="ARBA00022800"/>
    </source>
</evidence>